<dbReference type="GO" id="GO:0000932">
    <property type="term" value="C:P-body"/>
    <property type="evidence" value="ECO:0007669"/>
    <property type="project" value="TreeGrafter"/>
</dbReference>
<feature type="compositionally biased region" description="Basic and acidic residues" evidence="4">
    <location>
        <begin position="293"/>
        <end position="305"/>
    </location>
</feature>
<feature type="region of interest" description="Disordered" evidence="4">
    <location>
        <begin position="108"/>
        <end position="142"/>
    </location>
</feature>
<evidence type="ECO:0000313" key="6">
    <source>
        <dbReference type="EMBL" id="KXN67670.1"/>
    </source>
</evidence>
<dbReference type="GO" id="GO:0003729">
    <property type="term" value="F:mRNA binding"/>
    <property type="evidence" value="ECO:0007669"/>
    <property type="project" value="TreeGrafter"/>
</dbReference>
<accession>A0A137NXS5</accession>
<dbReference type="InterPro" id="IPR057327">
    <property type="entry name" value="Vts1_dom"/>
</dbReference>
<dbReference type="EMBL" id="KQ964620">
    <property type="protein sequence ID" value="KXN67670.1"/>
    <property type="molecule type" value="Genomic_DNA"/>
</dbReference>
<feature type="compositionally biased region" description="Polar residues" evidence="4">
    <location>
        <begin position="182"/>
        <end position="193"/>
    </location>
</feature>
<feature type="region of interest" description="Disordered" evidence="4">
    <location>
        <begin position="164"/>
        <end position="200"/>
    </location>
</feature>
<dbReference type="AlphaFoldDB" id="A0A137NXS5"/>
<keyword evidence="3" id="KW-0694">RNA-binding</keyword>
<evidence type="ECO:0000256" key="1">
    <source>
        <dbReference type="ARBA" id="ARBA00004496"/>
    </source>
</evidence>
<evidence type="ECO:0000256" key="4">
    <source>
        <dbReference type="SAM" id="MobiDB-lite"/>
    </source>
</evidence>
<evidence type="ECO:0000256" key="2">
    <source>
        <dbReference type="ARBA" id="ARBA00022490"/>
    </source>
</evidence>
<dbReference type="OrthoDB" id="2155283at2759"/>
<feature type="domain" description="SAM" evidence="5">
    <location>
        <begin position="312"/>
        <end position="373"/>
    </location>
</feature>
<keyword evidence="2" id="KW-0963">Cytoplasm</keyword>
<dbReference type="PANTHER" id="PTHR12515:SF5">
    <property type="entry name" value="PROTEIN SMAUG"/>
    <property type="match status" value="1"/>
</dbReference>
<dbReference type="Pfam" id="PF00536">
    <property type="entry name" value="SAM_1"/>
    <property type="match status" value="1"/>
</dbReference>
<reference evidence="6 7" key="1">
    <citation type="journal article" date="2015" name="Genome Biol. Evol.">
        <title>Phylogenomic analyses indicate that early fungi evolved digesting cell walls of algal ancestors of land plants.</title>
        <authorList>
            <person name="Chang Y."/>
            <person name="Wang S."/>
            <person name="Sekimoto S."/>
            <person name="Aerts A.L."/>
            <person name="Choi C."/>
            <person name="Clum A."/>
            <person name="LaButti K.M."/>
            <person name="Lindquist E.A."/>
            <person name="Yee Ngan C."/>
            <person name="Ohm R.A."/>
            <person name="Salamov A.A."/>
            <person name="Grigoriev I.V."/>
            <person name="Spatafora J.W."/>
            <person name="Berbee M.L."/>
        </authorList>
    </citation>
    <scope>NUCLEOTIDE SEQUENCE [LARGE SCALE GENOMIC DNA]</scope>
    <source>
        <strain evidence="6 7">NRRL 28638</strain>
    </source>
</reference>
<dbReference type="SUPFAM" id="SSF47769">
    <property type="entry name" value="SAM/Pointed domain"/>
    <property type="match status" value="1"/>
</dbReference>
<evidence type="ECO:0000313" key="7">
    <source>
        <dbReference type="Proteomes" id="UP000070444"/>
    </source>
</evidence>
<dbReference type="Gene3D" id="1.10.150.50">
    <property type="entry name" value="Transcription Factor, Ets-1"/>
    <property type="match status" value="1"/>
</dbReference>
<comment type="subcellular location">
    <subcellularLocation>
        <location evidence="1">Cytoplasm</location>
    </subcellularLocation>
</comment>
<feature type="compositionally biased region" description="Low complexity" evidence="4">
    <location>
        <begin position="109"/>
        <end position="120"/>
    </location>
</feature>
<dbReference type="PROSITE" id="PS50105">
    <property type="entry name" value="SAM_DOMAIN"/>
    <property type="match status" value="1"/>
</dbReference>
<dbReference type="Pfam" id="PF25479">
    <property type="entry name" value="Vts1"/>
    <property type="match status" value="1"/>
</dbReference>
<dbReference type="InterPro" id="IPR013761">
    <property type="entry name" value="SAM/pointed_sf"/>
</dbReference>
<evidence type="ECO:0000256" key="3">
    <source>
        <dbReference type="ARBA" id="ARBA00022884"/>
    </source>
</evidence>
<dbReference type="PANTHER" id="PTHR12515">
    <property type="entry name" value="STERILE ALPHA MOTIF DOMAIN CONTAINING PROTEIN 4-RELATED"/>
    <property type="match status" value="1"/>
</dbReference>
<dbReference type="OMA" id="KREQATH"/>
<gene>
    <name evidence="6" type="ORF">CONCODRAFT_80043</name>
</gene>
<dbReference type="InterPro" id="IPR050897">
    <property type="entry name" value="SMAUG/VTS1_RNA-bind"/>
</dbReference>
<dbReference type="SMART" id="SM00454">
    <property type="entry name" value="SAM"/>
    <property type="match status" value="1"/>
</dbReference>
<keyword evidence="7" id="KW-1185">Reference proteome</keyword>
<protein>
    <recommendedName>
        <fullName evidence="5">SAM domain-containing protein</fullName>
    </recommendedName>
</protein>
<dbReference type="Proteomes" id="UP000070444">
    <property type="component" value="Unassembled WGS sequence"/>
</dbReference>
<proteinExistence type="predicted"/>
<sequence>MARANLEPTFKEELLAVENWFSALSEAERTAALYSLLHQSTQVQVRFFITVLQKLTKDPVKEILSHNKSGMPTLGNYPLSNRRQPIDRYSMPLGTMDNRGVGDSSLFLSDNNSTRSNRSSLVQDRSDASWANNRSSLGRGGFRHKNLNPIDVLGASNWNKGDMSSAGLERPKSAAWQASKIDPNSSMLSSGSRPKSAALLDPTWGSTIKEVSESAESSNEEYISRNLHKLTLNLPENDSRMGATSPVMSRSPALKSPAFPPGLPHPTSKPGSAEQLPAQPPANGTSASPENAGGDKAEASKDPKPLDPVNFEVLESIPDWMRSLRLHKYTNLFTHMTWRQVIQLNDTQLTELGVAALGARRKFLKVFEHIKQEAEANGVNVEIQ</sequence>
<name>A0A137NXS5_CONC2</name>
<dbReference type="InterPro" id="IPR001660">
    <property type="entry name" value="SAM"/>
</dbReference>
<organism evidence="6 7">
    <name type="scientific">Conidiobolus coronatus (strain ATCC 28846 / CBS 209.66 / NRRL 28638)</name>
    <name type="common">Delacroixia coronata</name>
    <dbReference type="NCBI Taxonomy" id="796925"/>
    <lineage>
        <taxon>Eukaryota</taxon>
        <taxon>Fungi</taxon>
        <taxon>Fungi incertae sedis</taxon>
        <taxon>Zoopagomycota</taxon>
        <taxon>Entomophthoromycotina</taxon>
        <taxon>Entomophthoromycetes</taxon>
        <taxon>Entomophthorales</taxon>
        <taxon>Ancylistaceae</taxon>
        <taxon>Conidiobolus</taxon>
    </lineage>
</organism>
<evidence type="ECO:0000259" key="5">
    <source>
        <dbReference type="PROSITE" id="PS50105"/>
    </source>
</evidence>
<feature type="region of interest" description="Disordered" evidence="4">
    <location>
        <begin position="236"/>
        <end position="307"/>
    </location>
</feature>
<dbReference type="GO" id="GO:0000289">
    <property type="term" value="P:nuclear-transcribed mRNA poly(A) tail shortening"/>
    <property type="evidence" value="ECO:0007669"/>
    <property type="project" value="TreeGrafter"/>
</dbReference>